<dbReference type="RefSeq" id="WP_138689910.1">
    <property type="nucleotide sequence ID" value="NZ_JBHSAZ010000089.1"/>
</dbReference>
<accession>A0A5S4GTJ2</accession>
<dbReference type="SUPFAM" id="SSF52402">
    <property type="entry name" value="Adenine nucleotide alpha hydrolases-like"/>
    <property type="match status" value="2"/>
</dbReference>
<dbReference type="InterPro" id="IPR014729">
    <property type="entry name" value="Rossmann-like_a/b/a_fold"/>
</dbReference>
<dbReference type="Gene3D" id="3.40.50.620">
    <property type="entry name" value="HUPs"/>
    <property type="match status" value="2"/>
</dbReference>
<dbReference type="PRINTS" id="PR01438">
    <property type="entry name" value="UNVRSLSTRESS"/>
</dbReference>
<feature type="domain" description="UspA" evidence="2">
    <location>
        <begin position="134"/>
        <end position="271"/>
    </location>
</feature>
<dbReference type="PANTHER" id="PTHR46268:SF6">
    <property type="entry name" value="UNIVERSAL STRESS PROTEIN UP12"/>
    <property type="match status" value="1"/>
</dbReference>
<evidence type="ECO:0000259" key="2">
    <source>
        <dbReference type="Pfam" id="PF00582"/>
    </source>
</evidence>
<evidence type="ECO:0000313" key="4">
    <source>
        <dbReference type="Proteomes" id="UP000306628"/>
    </source>
</evidence>
<evidence type="ECO:0000256" key="1">
    <source>
        <dbReference type="ARBA" id="ARBA00008791"/>
    </source>
</evidence>
<evidence type="ECO:0000313" key="3">
    <source>
        <dbReference type="EMBL" id="TMR35804.1"/>
    </source>
</evidence>
<dbReference type="Pfam" id="PF00582">
    <property type="entry name" value="Usp"/>
    <property type="match status" value="2"/>
</dbReference>
<dbReference type="InterPro" id="IPR006015">
    <property type="entry name" value="Universal_stress_UspA"/>
</dbReference>
<proteinExistence type="inferred from homology"/>
<keyword evidence="4" id="KW-1185">Reference proteome</keyword>
<dbReference type="OrthoDB" id="9816117at2"/>
<dbReference type="AlphaFoldDB" id="A0A5S4GTJ2"/>
<comment type="caution">
    <text evidence="3">The sequence shown here is derived from an EMBL/GenBank/DDBJ whole genome shotgun (WGS) entry which is preliminary data.</text>
</comment>
<name>A0A5S4GTJ2_9ACTN</name>
<reference evidence="3 4" key="1">
    <citation type="submission" date="2019-05" db="EMBL/GenBank/DDBJ databases">
        <title>Draft genome sequence of Nonomuraea zeae DSM 100528.</title>
        <authorList>
            <person name="Saricaoglu S."/>
            <person name="Isik K."/>
        </authorList>
    </citation>
    <scope>NUCLEOTIDE SEQUENCE [LARGE SCALE GENOMIC DNA]</scope>
    <source>
        <strain evidence="3 4">DSM 100528</strain>
    </source>
</reference>
<comment type="similarity">
    <text evidence="1">Belongs to the universal stress protein A family.</text>
</comment>
<sequence>MAGQIVVGVDGSVAATAAVEWAAADARRRRLGVRLVHVREHGRNGERPGSCAALLDAARARVLALTTDVEVTTDLLGGGLLDALIAESVTADCLVLGASASTGLGAKVRSLDLALTGHAPGAVVVVRAPMPVRYDRIVVGYDGSAPSEAAMAYAVEQAHARDARLHVVSARQTPIFSPYAVAYSRLIQDAVREEARETRERIMPWREGNPGLAVSDEQVCDHPVAALIHAARTADLLVVGSRGLGGIAAALFGSVSHGVLHHVPCPVAVVRPRPKERT</sequence>
<feature type="domain" description="UspA" evidence="2">
    <location>
        <begin position="2"/>
        <end position="127"/>
    </location>
</feature>
<protein>
    <submittedName>
        <fullName evidence="3">Universal stress protein</fullName>
    </submittedName>
</protein>
<dbReference type="Proteomes" id="UP000306628">
    <property type="component" value="Unassembled WGS sequence"/>
</dbReference>
<gene>
    <name evidence="3" type="ORF">ETD85_12950</name>
</gene>
<dbReference type="InterPro" id="IPR006016">
    <property type="entry name" value="UspA"/>
</dbReference>
<organism evidence="3 4">
    <name type="scientific">Nonomuraea zeae</name>
    <dbReference type="NCBI Taxonomy" id="1642303"/>
    <lineage>
        <taxon>Bacteria</taxon>
        <taxon>Bacillati</taxon>
        <taxon>Actinomycetota</taxon>
        <taxon>Actinomycetes</taxon>
        <taxon>Streptosporangiales</taxon>
        <taxon>Streptosporangiaceae</taxon>
        <taxon>Nonomuraea</taxon>
    </lineage>
</organism>
<dbReference type="EMBL" id="VCKX01000030">
    <property type="protein sequence ID" value="TMR35804.1"/>
    <property type="molecule type" value="Genomic_DNA"/>
</dbReference>
<dbReference type="PANTHER" id="PTHR46268">
    <property type="entry name" value="STRESS RESPONSE PROTEIN NHAX"/>
    <property type="match status" value="1"/>
</dbReference>